<accession>A0ABU0QDU8</accession>
<keyword evidence="1" id="KW-0472">Membrane</keyword>
<gene>
    <name evidence="2" type="ORF">QFZ56_007801</name>
</gene>
<comment type="caution">
    <text evidence="2">The sequence shown here is derived from an EMBL/GenBank/DDBJ whole genome shotgun (WGS) entry which is preliminary data.</text>
</comment>
<evidence type="ECO:0000313" key="2">
    <source>
        <dbReference type="EMBL" id="MDQ0688838.1"/>
    </source>
</evidence>
<keyword evidence="3" id="KW-1185">Reference proteome</keyword>
<protein>
    <submittedName>
        <fullName evidence="2">Uncharacterized protein</fullName>
    </submittedName>
</protein>
<dbReference type="RefSeq" id="WP_307049612.1">
    <property type="nucleotide sequence ID" value="NZ_JAUSYA010000001.1"/>
</dbReference>
<proteinExistence type="predicted"/>
<organism evidence="2 3">
    <name type="scientific">Streptomyces achromogenes</name>
    <dbReference type="NCBI Taxonomy" id="67255"/>
    <lineage>
        <taxon>Bacteria</taxon>
        <taxon>Bacillati</taxon>
        <taxon>Actinomycetota</taxon>
        <taxon>Actinomycetes</taxon>
        <taxon>Kitasatosporales</taxon>
        <taxon>Streptomycetaceae</taxon>
        <taxon>Streptomyces</taxon>
    </lineage>
</organism>
<dbReference type="Proteomes" id="UP001243364">
    <property type="component" value="Unassembled WGS sequence"/>
</dbReference>
<reference evidence="2 3" key="1">
    <citation type="submission" date="2023-07" db="EMBL/GenBank/DDBJ databases">
        <title>Comparative genomics of wheat-associated soil bacteria to identify genetic determinants of phenazine resistance.</title>
        <authorList>
            <person name="Mouncey N."/>
        </authorList>
    </citation>
    <scope>NUCLEOTIDE SEQUENCE [LARGE SCALE GENOMIC DNA]</scope>
    <source>
        <strain evidence="2 3">W4I19-2</strain>
    </source>
</reference>
<keyword evidence="1" id="KW-1133">Transmembrane helix</keyword>
<evidence type="ECO:0000256" key="1">
    <source>
        <dbReference type="SAM" id="Phobius"/>
    </source>
</evidence>
<feature type="transmembrane region" description="Helical" evidence="1">
    <location>
        <begin position="31"/>
        <end position="48"/>
    </location>
</feature>
<sequence length="112" mass="12312">MDWPLITSEAGGKMTADAEQLRQDGHRIEKWAVGWLLLSLALWAWFGYRFLLDDDRGLFAPAEGGRALVGILALAVIPTIITAATLVYARVLFRLASWTRSDLVGPSRSGRG</sequence>
<feature type="transmembrane region" description="Helical" evidence="1">
    <location>
        <begin position="68"/>
        <end position="93"/>
    </location>
</feature>
<keyword evidence="1" id="KW-0812">Transmembrane</keyword>
<evidence type="ECO:0000313" key="3">
    <source>
        <dbReference type="Proteomes" id="UP001243364"/>
    </source>
</evidence>
<name>A0ABU0QDU8_STRAH</name>
<dbReference type="EMBL" id="JAUSYA010000001">
    <property type="protein sequence ID" value="MDQ0688838.1"/>
    <property type="molecule type" value="Genomic_DNA"/>
</dbReference>